<dbReference type="GO" id="GO:0072669">
    <property type="term" value="C:tRNA-splicing ligase complex"/>
    <property type="evidence" value="ECO:0007669"/>
    <property type="project" value="TreeGrafter"/>
</dbReference>
<evidence type="ECO:0000313" key="4">
    <source>
        <dbReference type="Proteomes" id="UP001497623"/>
    </source>
</evidence>
<protein>
    <submittedName>
        <fullName evidence="3">Uncharacterized protein</fullName>
    </submittedName>
</protein>
<proteinExistence type="inferred from homology"/>
<feature type="region of interest" description="Disordered" evidence="2">
    <location>
        <begin position="301"/>
        <end position="400"/>
    </location>
</feature>
<dbReference type="PANTHER" id="PTHR31353:SF1">
    <property type="entry name" value="PROTEIN FAM98B"/>
    <property type="match status" value="1"/>
</dbReference>
<dbReference type="PANTHER" id="PTHR31353">
    <property type="entry name" value="FAM98"/>
    <property type="match status" value="1"/>
</dbReference>
<feature type="non-terminal residue" evidence="3">
    <location>
        <position position="400"/>
    </location>
</feature>
<name>A0AAV2R093_MEGNR</name>
<gene>
    <name evidence="3" type="ORF">MNOR_LOCUS19112</name>
</gene>
<comment type="caution">
    <text evidence="3">The sequence shown here is derived from an EMBL/GenBank/DDBJ whole genome shotgun (WGS) entry which is preliminary data.</text>
</comment>
<sequence length="400" mass="43525">MENDILDSLEDLGFDGEINDEESLLAAVDGSDGGPRNINYTAVIAWVAGELRVLAGLEENVSAITNPDDHSSFLMELSSFLKEIGCPYKTLTEGTVNTRLGTKELRLLLVDYLLGELQAQRMITHAKPDDSLKVEMRESEQAKDLKVLLVALGFPKPPSNITAPQLFAKVQQKLNDVKTKAHSSLIGNALFNGVLSEKQWMMLGQMQQEMQAEYRMRRQMMIKRLDVTVQSFQVLYKYKFTGTKLHKKFYFSQDRAIMGTIRDLVRSREFHGNRKELISIFVRKKNHFFLFKIIIGRVPDRGGRTDEMNAPPPEMPSWAQRTPGGGGRGGRGGSGFQGGGGGRGGYDNRGGGGGYDNRGGGGGYNNRGGGGGGGGYDNRGGGGNYRGGGGGYGGRGGNRG</sequence>
<dbReference type="Pfam" id="PF10239">
    <property type="entry name" value="DUF2465"/>
    <property type="match status" value="1"/>
</dbReference>
<dbReference type="AlphaFoldDB" id="A0AAV2R093"/>
<dbReference type="EMBL" id="CAXKWB010014017">
    <property type="protein sequence ID" value="CAL4109451.1"/>
    <property type="molecule type" value="Genomic_DNA"/>
</dbReference>
<evidence type="ECO:0000313" key="3">
    <source>
        <dbReference type="EMBL" id="CAL4109451.1"/>
    </source>
</evidence>
<reference evidence="3 4" key="1">
    <citation type="submission" date="2024-05" db="EMBL/GenBank/DDBJ databases">
        <authorList>
            <person name="Wallberg A."/>
        </authorList>
    </citation>
    <scope>NUCLEOTIDE SEQUENCE [LARGE SCALE GENOMIC DNA]</scope>
</reference>
<organism evidence="3 4">
    <name type="scientific">Meganyctiphanes norvegica</name>
    <name type="common">Northern krill</name>
    <name type="synonym">Thysanopoda norvegica</name>
    <dbReference type="NCBI Taxonomy" id="48144"/>
    <lineage>
        <taxon>Eukaryota</taxon>
        <taxon>Metazoa</taxon>
        <taxon>Ecdysozoa</taxon>
        <taxon>Arthropoda</taxon>
        <taxon>Crustacea</taxon>
        <taxon>Multicrustacea</taxon>
        <taxon>Malacostraca</taxon>
        <taxon>Eumalacostraca</taxon>
        <taxon>Eucarida</taxon>
        <taxon>Euphausiacea</taxon>
        <taxon>Euphausiidae</taxon>
        <taxon>Meganyctiphanes</taxon>
    </lineage>
</organism>
<evidence type="ECO:0000256" key="2">
    <source>
        <dbReference type="SAM" id="MobiDB-lite"/>
    </source>
</evidence>
<dbReference type="Proteomes" id="UP001497623">
    <property type="component" value="Unassembled WGS sequence"/>
</dbReference>
<keyword evidence="4" id="KW-1185">Reference proteome</keyword>
<dbReference type="InterPro" id="IPR018797">
    <property type="entry name" value="FAM98"/>
</dbReference>
<comment type="similarity">
    <text evidence="1">Belongs to the FAM98 family.</text>
</comment>
<accession>A0AAV2R093</accession>
<evidence type="ECO:0000256" key="1">
    <source>
        <dbReference type="ARBA" id="ARBA00007218"/>
    </source>
</evidence>
<feature type="compositionally biased region" description="Gly residues" evidence="2">
    <location>
        <begin position="323"/>
        <end position="400"/>
    </location>
</feature>